<dbReference type="GO" id="GO:0140359">
    <property type="term" value="F:ABC-type transporter activity"/>
    <property type="evidence" value="ECO:0007669"/>
    <property type="project" value="InterPro"/>
</dbReference>
<dbReference type="GO" id="GO:0005524">
    <property type="term" value="F:ATP binding"/>
    <property type="evidence" value="ECO:0007669"/>
    <property type="project" value="UniProtKB-KW"/>
</dbReference>
<keyword evidence="4" id="KW-0067">ATP-binding</keyword>
<dbReference type="InterPro" id="IPR003593">
    <property type="entry name" value="AAA+_ATPase"/>
</dbReference>
<dbReference type="Pfam" id="PF14524">
    <property type="entry name" value="Wzt_C"/>
    <property type="match status" value="1"/>
</dbReference>
<evidence type="ECO:0000313" key="6">
    <source>
        <dbReference type="EMBL" id="OEE33117.1"/>
    </source>
</evidence>
<comment type="caution">
    <text evidence="6">The sequence shown here is derived from an EMBL/GenBank/DDBJ whole genome shotgun (WGS) entry which is preliminary data.</text>
</comment>
<dbReference type="GO" id="GO:0016020">
    <property type="term" value="C:membrane"/>
    <property type="evidence" value="ECO:0007669"/>
    <property type="project" value="InterPro"/>
</dbReference>
<dbReference type="PANTHER" id="PTHR46743:SF2">
    <property type="entry name" value="TEICHOIC ACIDS EXPORT ATP-BINDING PROTEIN TAGH"/>
    <property type="match status" value="1"/>
</dbReference>
<dbReference type="InterPro" id="IPR027417">
    <property type="entry name" value="P-loop_NTPase"/>
</dbReference>
<dbReference type="Proteomes" id="UP000094741">
    <property type="component" value="Unassembled WGS sequence"/>
</dbReference>
<sequence length="446" mass="49468">MKNDVAIKCENITKTYPMYNNPQDRFKEALHPFRKIYHEDFYALNDVSFEVKRGETVGILGGNGAGKSTLLKIITGVLTPTSGSAQVNGIVSSILELGTGFNGELTGVENIYVNSSLMGISKEVVDNKLEQIIAFADIGDHINQPVRGYSSGMFARLAFSIAISIDPDILIVDEALAVGDMNFQAKCMTAMKRIQENGTTILFVSHDISSVKSLCEKAVYIKKGSVHAVGDAGDVAELYMREMREETNHKISSTDTDTNDKTIYEGETKLAGENSYCLETGHPLFKCSKEFDERVSLFRYGTGGAKITYVEVLSLDDELIVEAQFNQEVKIRIYLESYMEGEVSVNFQLFDDKKINIVSGSPLLVGEELLTVSQGSKHIAEYQLKLPLQLNNYSLQCTIGSTIVENVSYEFIDAVPNSYLFKVAVRPDITLWSKVHLFPKFTVIDL</sequence>
<evidence type="ECO:0000313" key="7">
    <source>
        <dbReference type="Proteomes" id="UP000094741"/>
    </source>
</evidence>
<dbReference type="CDD" id="cd10147">
    <property type="entry name" value="Wzt_C-like"/>
    <property type="match status" value="1"/>
</dbReference>
<evidence type="ECO:0000259" key="5">
    <source>
        <dbReference type="PROSITE" id="PS50893"/>
    </source>
</evidence>
<proteinExistence type="inferred from homology"/>
<evidence type="ECO:0000256" key="3">
    <source>
        <dbReference type="ARBA" id="ARBA00022741"/>
    </source>
</evidence>
<dbReference type="STRING" id="1187848.A1QO_10575"/>
<evidence type="ECO:0000256" key="4">
    <source>
        <dbReference type="ARBA" id="ARBA00022840"/>
    </source>
</evidence>
<dbReference type="InterPro" id="IPR050683">
    <property type="entry name" value="Bact_Polysacc_Export_ATP-bd"/>
</dbReference>
<dbReference type="PROSITE" id="PS00211">
    <property type="entry name" value="ABC_TRANSPORTER_1"/>
    <property type="match status" value="1"/>
</dbReference>
<protein>
    <submittedName>
        <fullName evidence="6">ABC transporter</fullName>
    </submittedName>
</protein>
<dbReference type="GO" id="GO:0016887">
    <property type="term" value="F:ATP hydrolysis activity"/>
    <property type="evidence" value="ECO:0007669"/>
    <property type="project" value="InterPro"/>
</dbReference>
<dbReference type="EMBL" id="AJYQ02000107">
    <property type="protein sequence ID" value="OEE33117.1"/>
    <property type="molecule type" value="Genomic_DNA"/>
</dbReference>
<evidence type="ECO:0000256" key="2">
    <source>
        <dbReference type="ARBA" id="ARBA00022448"/>
    </source>
</evidence>
<dbReference type="Gene3D" id="3.40.50.300">
    <property type="entry name" value="P-loop containing nucleotide triphosphate hydrolases"/>
    <property type="match status" value="1"/>
</dbReference>
<comment type="similarity">
    <text evidence="1">Belongs to the ABC transporter superfamily.</text>
</comment>
<dbReference type="SMART" id="SM00382">
    <property type="entry name" value="AAA"/>
    <property type="match status" value="1"/>
</dbReference>
<dbReference type="SUPFAM" id="SSF52540">
    <property type="entry name" value="P-loop containing nucleoside triphosphate hydrolases"/>
    <property type="match status" value="1"/>
</dbReference>
<keyword evidence="3" id="KW-0547">Nucleotide-binding</keyword>
<dbReference type="InterPro" id="IPR003439">
    <property type="entry name" value="ABC_transporter-like_ATP-bd"/>
</dbReference>
<dbReference type="AlphaFoldDB" id="A0A1E5BDB5"/>
<feature type="domain" description="ABC transporter" evidence="5">
    <location>
        <begin position="7"/>
        <end position="248"/>
    </location>
</feature>
<dbReference type="PROSITE" id="PS50893">
    <property type="entry name" value="ABC_TRANSPORTER_2"/>
    <property type="match status" value="1"/>
</dbReference>
<dbReference type="Gene3D" id="2.70.50.60">
    <property type="entry name" value="abc- transporter (atp binding component) like domain"/>
    <property type="match status" value="1"/>
</dbReference>
<dbReference type="InterPro" id="IPR029439">
    <property type="entry name" value="Wzt_C"/>
</dbReference>
<reference evidence="6 7" key="1">
    <citation type="journal article" date="2012" name="Science">
        <title>Ecological populations of bacteria act as socially cohesive units of antibiotic production and resistance.</title>
        <authorList>
            <person name="Cordero O.X."/>
            <person name="Wildschutte H."/>
            <person name="Kirkup B."/>
            <person name="Proehl S."/>
            <person name="Ngo L."/>
            <person name="Hussain F."/>
            <person name="Le Roux F."/>
            <person name="Mincer T."/>
            <person name="Polz M.F."/>
        </authorList>
    </citation>
    <scope>NUCLEOTIDE SEQUENCE [LARGE SCALE GENOMIC DNA]</scope>
    <source>
        <strain evidence="6 7">ZF-129</strain>
    </source>
</reference>
<accession>A0A1E5BDB5</accession>
<dbReference type="PANTHER" id="PTHR46743">
    <property type="entry name" value="TEICHOIC ACIDS EXPORT ATP-BINDING PROTEIN TAGH"/>
    <property type="match status" value="1"/>
</dbReference>
<gene>
    <name evidence="6" type="ORF">A1QO_10575</name>
</gene>
<dbReference type="CDD" id="cd03220">
    <property type="entry name" value="ABC_KpsT_Wzt"/>
    <property type="match status" value="1"/>
</dbReference>
<dbReference type="eggNOG" id="COG1134">
    <property type="taxonomic scope" value="Bacteria"/>
</dbReference>
<dbReference type="Pfam" id="PF00005">
    <property type="entry name" value="ABC_tran"/>
    <property type="match status" value="1"/>
</dbReference>
<dbReference type="InterPro" id="IPR015860">
    <property type="entry name" value="ABC_transpr_TagH-like"/>
</dbReference>
<evidence type="ECO:0000256" key="1">
    <source>
        <dbReference type="ARBA" id="ARBA00005417"/>
    </source>
</evidence>
<organism evidence="6 7">
    <name type="scientific">Vibrio genomosp. F10 str. ZF-129</name>
    <dbReference type="NCBI Taxonomy" id="1187848"/>
    <lineage>
        <taxon>Bacteria</taxon>
        <taxon>Pseudomonadati</taxon>
        <taxon>Pseudomonadota</taxon>
        <taxon>Gammaproteobacteria</taxon>
        <taxon>Vibrionales</taxon>
        <taxon>Vibrionaceae</taxon>
        <taxon>Vibrio</taxon>
    </lineage>
</organism>
<dbReference type="InterPro" id="IPR017871">
    <property type="entry name" value="ABC_transporter-like_CS"/>
</dbReference>
<keyword evidence="2" id="KW-0813">Transport</keyword>
<dbReference type="OrthoDB" id="9778870at2"/>
<dbReference type="RefSeq" id="WP_017040665.1">
    <property type="nucleotide sequence ID" value="NZ_AJYQ02000107.1"/>
</dbReference>
<name>A0A1E5BDB5_9VIBR</name>